<keyword evidence="1" id="KW-0732">Signal</keyword>
<sequence length="226" mass="24989">MKAKRMILLATTLSAALVFSACQATDVVGKVAVTSFEQVLNTASDKVTFDDEKNSWSLESPAGDEFKWSKDFSATDVDGIVEFDGTPFVNAGLDVTKLPENYVYDDATGRLSLNFEIGQEKFDYSGDATALDTFKNIVEKKRDIVGYHEALDHYGIALGNGNMFEWAKDMSKNDKDIVFVVNPQPFIDAGVDPGKVEGWAFAKVEVKDKDGKVEQVDKFLKPFDLK</sequence>
<dbReference type="PROSITE" id="PS51257">
    <property type="entry name" value="PROKAR_LIPOPROTEIN"/>
    <property type="match status" value="1"/>
</dbReference>
<protein>
    <submittedName>
        <fullName evidence="2">Opacity protein-like surface antigen</fullName>
    </submittedName>
</protein>
<organism evidence="2 3">
    <name type="scientific">Anaerosolibacter carboniphilus</name>
    <dbReference type="NCBI Taxonomy" id="1417629"/>
    <lineage>
        <taxon>Bacteria</taxon>
        <taxon>Bacillati</taxon>
        <taxon>Bacillota</taxon>
        <taxon>Clostridia</taxon>
        <taxon>Peptostreptococcales</taxon>
        <taxon>Thermotaleaceae</taxon>
        <taxon>Anaerosolibacter</taxon>
    </lineage>
</organism>
<feature type="chain" id="PRO_5033054648" evidence="1">
    <location>
        <begin position="25"/>
        <end position="226"/>
    </location>
</feature>
<dbReference type="Proteomes" id="UP000579281">
    <property type="component" value="Unassembled WGS sequence"/>
</dbReference>
<dbReference type="RefSeq" id="WP_207726884.1">
    <property type="nucleotide sequence ID" value="NZ_JACHEN010000006.1"/>
</dbReference>
<keyword evidence="3" id="KW-1185">Reference proteome</keyword>
<dbReference type="AlphaFoldDB" id="A0A841KP32"/>
<dbReference type="EMBL" id="JACHEN010000006">
    <property type="protein sequence ID" value="MBB6215216.1"/>
    <property type="molecule type" value="Genomic_DNA"/>
</dbReference>
<accession>A0A841KP32</accession>
<comment type="caution">
    <text evidence="2">The sequence shown here is derived from an EMBL/GenBank/DDBJ whole genome shotgun (WGS) entry which is preliminary data.</text>
</comment>
<name>A0A841KP32_9FIRM</name>
<reference evidence="2 3" key="1">
    <citation type="submission" date="2020-08" db="EMBL/GenBank/DDBJ databases">
        <title>Genomic Encyclopedia of Type Strains, Phase IV (KMG-IV): sequencing the most valuable type-strain genomes for metagenomic binning, comparative biology and taxonomic classification.</title>
        <authorList>
            <person name="Goeker M."/>
        </authorList>
    </citation>
    <scope>NUCLEOTIDE SEQUENCE [LARGE SCALE GENOMIC DNA]</scope>
    <source>
        <strain evidence="2 3">DSM 103526</strain>
    </source>
</reference>
<evidence type="ECO:0000313" key="3">
    <source>
        <dbReference type="Proteomes" id="UP000579281"/>
    </source>
</evidence>
<gene>
    <name evidence="2" type="ORF">HNQ80_001305</name>
</gene>
<evidence type="ECO:0000256" key="1">
    <source>
        <dbReference type="SAM" id="SignalP"/>
    </source>
</evidence>
<evidence type="ECO:0000313" key="2">
    <source>
        <dbReference type="EMBL" id="MBB6215216.1"/>
    </source>
</evidence>
<feature type="signal peptide" evidence="1">
    <location>
        <begin position="1"/>
        <end position="24"/>
    </location>
</feature>
<proteinExistence type="predicted"/>